<evidence type="ECO:0000256" key="1">
    <source>
        <dbReference type="SAM" id="MobiDB-lite"/>
    </source>
</evidence>
<feature type="region of interest" description="Disordered" evidence="1">
    <location>
        <begin position="357"/>
        <end position="458"/>
    </location>
</feature>
<dbReference type="Proteomes" id="UP000325081">
    <property type="component" value="Unassembled WGS sequence"/>
</dbReference>
<feature type="compositionally biased region" description="Basic and acidic residues" evidence="1">
    <location>
        <begin position="397"/>
        <end position="427"/>
    </location>
</feature>
<organism evidence="2 3">
    <name type="scientific">Striga asiatica</name>
    <name type="common">Asiatic witchweed</name>
    <name type="synonym">Buchnera asiatica</name>
    <dbReference type="NCBI Taxonomy" id="4170"/>
    <lineage>
        <taxon>Eukaryota</taxon>
        <taxon>Viridiplantae</taxon>
        <taxon>Streptophyta</taxon>
        <taxon>Embryophyta</taxon>
        <taxon>Tracheophyta</taxon>
        <taxon>Spermatophyta</taxon>
        <taxon>Magnoliopsida</taxon>
        <taxon>eudicotyledons</taxon>
        <taxon>Gunneridae</taxon>
        <taxon>Pentapetalae</taxon>
        <taxon>asterids</taxon>
        <taxon>lamiids</taxon>
        <taxon>Lamiales</taxon>
        <taxon>Orobanchaceae</taxon>
        <taxon>Buchnereae</taxon>
        <taxon>Striga</taxon>
    </lineage>
</organism>
<gene>
    <name evidence="2" type="ORF">STAS_06957</name>
</gene>
<sequence>MGIIKGQRSDRCRIKHVRVRKPVAAEHLIIRKGQRPLHRVKARLSRVHLIVVPTARLASREVSYEGSLPAPPPPFSGPLHLQPLFPRLTIRLTHLLRPPPPQPRLFSLHSFVLLCDVLQRAHNLHPVPFEIVFSLHARLIVRLREYLVLEGCAQGFTPLVVIRGLWAHPGPDVHEVHGPLAVADEKDAGVDAGPALFFDHVGPAVDDEVVGLVPVEREDEVHVREGGVRVDPPDPLGFRVGQHCGADGGGFGPEGEHLGLEEGVVVEDVDVVAPAVVHFVLEQLQEEVVADRVPARRRLRARHHEDPALGAGGEGWVLSEPLPPLLVPVFDGWGVDGVRQLRIVVEVRVGRVDPEVRRSGAARGSGSCGGGGFRPLRHGGRPVGEGRCGEIGGRVRVGAEEGPHGPDEHKGHEGSDGEEKPVGDKRRCSVPAVGDKSEDTILKSGGRGNGKPDPEINSTKFRHCNFVG</sequence>
<comment type="caution">
    <text evidence="2">The sequence shown here is derived from an EMBL/GenBank/DDBJ whole genome shotgun (WGS) entry which is preliminary data.</text>
</comment>
<dbReference type="OrthoDB" id="1950827at2759"/>
<evidence type="ECO:0000313" key="3">
    <source>
        <dbReference type="Proteomes" id="UP000325081"/>
    </source>
</evidence>
<evidence type="ECO:0000313" key="2">
    <source>
        <dbReference type="EMBL" id="GER30988.1"/>
    </source>
</evidence>
<name>A0A5A7PEJ2_STRAF</name>
<accession>A0A5A7PEJ2</accession>
<reference evidence="2" key="1">
    <citation type="journal article" date="2019" name="Curr. Biol.">
        <title>Genome Sequence of Striga asiatica Provides Insight into the Evolution of Plant Parasitism.</title>
        <authorList>
            <person name="Yoshida S."/>
            <person name="Kim S."/>
            <person name="Wafula E.K."/>
            <person name="Tanskanen J."/>
            <person name="Kim Y."/>
            <person name="Honaas L."/>
            <person name="Yang Z."/>
            <person name="Spallek T."/>
            <person name="Conn C.E."/>
            <person name="Ichihashi Y."/>
            <person name="Cheong K."/>
            <person name="Cui S."/>
            <person name="Der J.P."/>
            <person name="Gundlach H."/>
            <person name="Jiao Y."/>
            <person name="Hori C."/>
            <person name="Ishida J.K."/>
            <person name="Kasahara H."/>
            <person name="Kiba T."/>
            <person name="Kim M."/>
            <person name="Koo N."/>
            <person name="Laohavisit A."/>
            <person name="Lee Y."/>
            <person name="Lumba S."/>
            <person name="Mccourt P."/>
            <person name="Mortimer J.C."/>
            <person name="Mutuku J.M."/>
            <person name="Nomura T."/>
            <person name="Sasaki-sekimoto Y."/>
            <person name="Seto Y."/>
            <person name="Wang Y."/>
            <person name="Wakatake T."/>
            <person name="Sakakibara H."/>
            <person name="Demura T."/>
            <person name="Yamaguchi S."/>
            <person name="Yoneyama K."/>
            <person name="Manabe R."/>
            <person name="Nelson D.C."/>
            <person name="Schulman A.H."/>
            <person name="Timko M.P."/>
            <person name="Depamphilis C.W."/>
            <person name="Choi D."/>
            <person name="Shirasu K."/>
        </authorList>
    </citation>
    <scope>NUCLEOTIDE SEQUENCE [LARGE SCALE GENOMIC DNA]</scope>
    <source>
        <strain evidence="2">UVA1</strain>
    </source>
</reference>
<proteinExistence type="predicted"/>
<keyword evidence="3" id="KW-1185">Reference proteome</keyword>
<protein>
    <submittedName>
        <fullName evidence="2">Cytochrome P450</fullName>
    </submittedName>
</protein>
<dbReference type="AlphaFoldDB" id="A0A5A7PEJ2"/>
<dbReference type="EMBL" id="BKCP01004405">
    <property type="protein sequence ID" value="GER30988.1"/>
    <property type="molecule type" value="Genomic_DNA"/>
</dbReference>